<reference evidence="1" key="2">
    <citation type="journal article" date="2020" name="Nat. Commun.">
        <title>Large-scale genome sequencing of mycorrhizal fungi provides insights into the early evolution of symbiotic traits.</title>
        <authorList>
            <person name="Miyauchi S."/>
            <person name="Kiss E."/>
            <person name="Kuo A."/>
            <person name="Drula E."/>
            <person name="Kohler A."/>
            <person name="Sanchez-Garcia M."/>
            <person name="Morin E."/>
            <person name="Andreopoulos B."/>
            <person name="Barry K.W."/>
            <person name="Bonito G."/>
            <person name="Buee M."/>
            <person name="Carver A."/>
            <person name="Chen C."/>
            <person name="Cichocki N."/>
            <person name="Clum A."/>
            <person name="Culley D."/>
            <person name="Crous P.W."/>
            <person name="Fauchery L."/>
            <person name="Girlanda M."/>
            <person name="Hayes R.D."/>
            <person name="Keri Z."/>
            <person name="LaButti K."/>
            <person name="Lipzen A."/>
            <person name="Lombard V."/>
            <person name="Magnuson J."/>
            <person name="Maillard F."/>
            <person name="Murat C."/>
            <person name="Nolan M."/>
            <person name="Ohm R.A."/>
            <person name="Pangilinan J."/>
            <person name="Pereira M.F."/>
            <person name="Perotto S."/>
            <person name="Peter M."/>
            <person name="Pfister S."/>
            <person name="Riley R."/>
            <person name="Sitrit Y."/>
            <person name="Stielow J.B."/>
            <person name="Szollosi G."/>
            <person name="Zifcakova L."/>
            <person name="Stursova M."/>
            <person name="Spatafora J.W."/>
            <person name="Tedersoo L."/>
            <person name="Vaario L.M."/>
            <person name="Yamada A."/>
            <person name="Yan M."/>
            <person name="Wang P."/>
            <person name="Xu J."/>
            <person name="Bruns T."/>
            <person name="Baldrian P."/>
            <person name="Vilgalys R."/>
            <person name="Dunand C."/>
            <person name="Henrissat B."/>
            <person name="Grigoriev I.V."/>
            <person name="Hibbett D."/>
            <person name="Nagy L.G."/>
            <person name="Martin F.M."/>
        </authorList>
    </citation>
    <scope>NUCLEOTIDE SEQUENCE</scope>
    <source>
        <strain evidence="1">BED1</strain>
    </source>
</reference>
<keyword evidence="2" id="KW-1185">Reference proteome</keyword>
<protein>
    <submittedName>
        <fullName evidence="1">Uncharacterized protein</fullName>
    </submittedName>
</protein>
<dbReference type="AlphaFoldDB" id="A0AAD4BBU0"/>
<dbReference type="Gene3D" id="1.20.58.80">
    <property type="entry name" value="Phosphotransferase system, lactose/cellobiose-type IIA subunit"/>
    <property type="match status" value="1"/>
</dbReference>
<comment type="caution">
    <text evidence="1">The sequence shown here is derived from an EMBL/GenBank/DDBJ whole genome shotgun (WGS) entry which is preliminary data.</text>
</comment>
<sequence length="143" mass="15486">MSPPKTFQEAEVGHPCRPQRTNFVDQLLPKSIYDRATKLEFAADFSSAFHLYLEATDAFLHLSRSSVATPAFQAQCKARAAKAIQRAEKIKKASKTPGSQLGVVLAPVNCFGAGEGLMGLLAWRHSACHRSPSLCASKVIDGQ</sequence>
<gene>
    <name evidence="1" type="ORF">L210DRAFT_2571527</name>
</gene>
<dbReference type="SUPFAM" id="SSF116846">
    <property type="entry name" value="MIT domain"/>
    <property type="match status" value="1"/>
</dbReference>
<name>A0AAD4BBU0_BOLED</name>
<evidence type="ECO:0000313" key="2">
    <source>
        <dbReference type="Proteomes" id="UP001194468"/>
    </source>
</evidence>
<dbReference type="InterPro" id="IPR036181">
    <property type="entry name" value="MIT_dom_sf"/>
</dbReference>
<proteinExistence type="predicted"/>
<accession>A0AAD4BBU0</accession>
<dbReference type="Proteomes" id="UP001194468">
    <property type="component" value="Unassembled WGS sequence"/>
</dbReference>
<organism evidence="1 2">
    <name type="scientific">Boletus edulis BED1</name>
    <dbReference type="NCBI Taxonomy" id="1328754"/>
    <lineage>
        <taxon>Eukaryota</taxon>
        <taxon>Fungi</taxon>
        <taxon>Dikarya</taxon>
        <taxon>Basidiomycota</taxon>
        <taxon>Agaricomycotina</taxon>
        <taxon>Agaricomycetes</taxon>
        <taxon>Agaricomycetidae</taxon>
        <taxon>Boletales</taxon>
        <taxon>Boletineae</taxon>
        <taxon>Boletaceae</taxon>
        <taxon>Boletoideae</taxon>
        <taxon>Boletus</taxon>
    </lineage>
</organism>
<dbReference type="EMBL" id="WHUW01000272">
    <property type="protein sequence ID" value="KAF8416131.1"/>
    <property type="molecule type" value="Genomic_DNA"/>
</dbReference>
<reference evidence="1" key="1">
    <citation type="submission" date="2019-10" db="EMBL/GenBank/DDBJ databases">
        <authorList>
            <consortium name="DOE Joint Genome Institute"/>
            <person name="Kuo A."/>
            <person name="Miyauchi S."/>
            <person name="Kiss E."/>
            <person name="Drula E."/>
            <person name="Kohler A."/>
            <person name="Sanchez-Garcia M."/>
            <person name="Andreopoulos B."/>
            <person name="Barry K.W."/>
            <person name="Bonito G."/>
            <person name="Buee M."/>
            <person name="Carver A."/>
            <person name="Chen C."/>
            <person name="Cichocki N."/>
            <person name="Clum A."/>
            <person name="Culley D."/>
            <person name="Crous P.W."/>
            <person name="Fauchery L."/>
            <person name="Girlanda M."/>
            <person name="Hayes R."/>
            <person name="Keri Z."/>
            <person name="LaButti K."/>
            <person name="Lipzen A."/>
            <person name="Lombard V."/>
            <person name="Magnuson J."/>
            <person name="Maillard F."/>
            <person name="Morin E."/>
            <person name="Murat C."/>
            <person name="Nolan M."/>
            <person name="Ohm R."/>
            <person name="Pangilinan J."/>
            <person name="Pereira M."/>
            <person name="Perotto S."/>
            <person name="Peter M."/>
            <person name="Riley R."/>
            <person name="Sitrit Y."/>
            <person name="Stielow B."/>
            <person name="Szollosi G."/>
            <person name="Zifcakova L."/>
            <person name="Stursova M."/>
            <person name="Spatafora J.W."/>
            <person name="Tedersoo L."/>
            <person name="Vaario L.-M."/>
            <person name="Yamada A."/>
            <person name="Yan M."/>
            <person name="Wang P."/>
            <person name="Xu J."/>
            <person name="Bruns T."/>
            <person name="Baldrian P."/>
            <person name="Vilgalys R."/>
            <person name="Henrissat B."/>
            <person name="Grigoriev I.V."/>
            <person name="Hibbett D."/>
            <person name="Nagy L.G."/>
            <person name="Martin F.M."/>
        </authorList>
    </citation>
    <scope>NUCLEOTIDE SEQUENCE</scope>
    <source>
        <strain evidence="1">BED1</strain>
    </source>
</reference>
<evidence type="ECO:0000313" key="1">
    <source>
        <dbReference type="EMBL" id="KAF8416131.1"/>
    </source>
</evidence>